<evidence type="ECO:0000256" key="4">
    <source>
        <dbReference type="SAM" id="MobiDB-lite"/>
    </source>
</evidence>
<protein>
    <submittedName>
        <fullName evidence="5">Uncharacterized protein</fullName>
    </submittedName>
</protein>
<feature type="repeat" description="ANK" evidence="3">
    <location>
        <begin position="177"/>
        <end position="209"/>
    </location>
</feature>
<dbReference type="PANTHER" id="PTHR24171:SF10">
    <property type="entry name" value="ANKYRIN REPEAT DOMAIN-CONTAINING PROTEIN 29-LIKE"/>
    <property type="match status" value="1"/>
</dbReference>
<proteinExistence type="predicted"/>
<dbReference type="Gene3D" id="1.25.40.20">
    <property type="entry name" value="Ankyrin repeat-containing domain"/>
    <property type="match status" value="1"/>
</dbReference>
<gene>
    <name evidence="5" type="ORF">HELGO_WM24741</name>
</gene>
<evidence type="ECO:0000256" key="1">
    <source>
        <dbReference type="ARBA" id="ARBA00022737"/>
    </source>
</evidence>
<dbReference type="InterPro" id="IPR036770">
    <property type="entry name" value="Ankyrin_rpt-contain_sf"/>
</dbReference>
<feature type="region of interest" description="Disordered" evidence="4">
    <location>
        <begin position="36"/>
        <end position="72"/>
    </location>
</feature>
<name>A0A6S6UFP3_9GAMM</name>
<dbReference type="Pfam" id="PF12796">
    <property type="entry name" value="Ank_2"/>
    <property type="match status" value="1"/>
</dbReference>
<sequence length="232" mass="24445">MNIPRFDTSALNLNRFKKYPEAEPPKNQKYPAALPLRRTNNTCPPNAIASRGVQKNHKPAATPPPTRTLTRPPVRTVANRTVAPSQPRIVRASYNPAPQPQAVQNRMSSAQASSQLFNAAKSGNAQQVALLLQQGANPNQSNGNGETALHAAASVGNAGTIRQLVLAGANVNAATVQGWTPLHTAARFGHTGSVQTLLSMGANRYARNSSGKTPGQLARAANQNITANQLGG</sequence>
<dbReference type="SMART" id="SM00248">
    <property type="entry name" value="ANK"/>
    <property type="match status" value="3"/>
</dbReference>
<dbReference type="PROSITE" id="PS50297">
    <property type="entry name" value="ANK_REP_REGION"/>
    <property type="match status" value="2"/>
</dbReference>
<accession>A0A6S6UFP3</accession>
<dbReference type="SUPFAM" id="SSF48403">
    <property type="entry name" value="Ankyrin repeat"/>
    <property type="match status" value="1"/>
</dbReference>
<reference evidence="5" key="1">
    <citation type="submission" date="2020-01" db="EMBL/GenBank/DDBJ databases">
        <authorList>
            <person name="Meier V. D."/>
            <person name="Meier V D."/>
        </authorList>
    </citation>
    <scope>NUCLEOTIDE SEQUENCE</scope>
    <source>
        <strain evidence="5">HLG_WM_MAG_07</strain>
    </source>
</reference>
<evidence type="ECO:0000313" key="5">
    <source>
        <dbReference type="EMBL" id="CAA6826696.1"/>
    </source>
</evidence>
<dbReference type="AlphaFoldDB" id="A0A6S6UFP3"/>
<evidence type="ECO:0000256" key="3">
    <source>
        <dbReference type="PROSITE-ProRule" id="PRU00023"/>
    </source>
</evidence>
<dbReference type="PANTHER" id="PTHR24171">
    <property type="entry name" value="ANKYRIN REPEAT DOMAIN-CONTAINING PROTEIN 39-RELATED"/>
    <property type="match status" value="1"/>
</dbReference>
<dbReference type="PROSITE" id="PS50088">
    <property type="entry name" value="ANK_REPEAT"/>
    <property type="match status" value="3"/>
</dbReference>
<feature type="repeat" description="ANK" evidence="3">
    <location>
        <begin position="111"/>
        <end position="143"/>
    </location>
</feature>
<dbReference type="EMBL" id="CACVAY010000136">
    <property type="protein sequence ID" value="CAA6826696.1"/>
    <property type="molecule type" value="Genomic_DNA"/>
</dbReference>
<keyword evidence="2 3" id="KW-0040">ANK repeat</keyword>
<evidence type="ECO:0000256" key="2">
    <source>
        <dbReference type="ARBA" id="ARBA00023043"/>
    </source>
</evidence>
<organism evidence="5">
    <name type="scientific">uncultured Thiotrichaceae bacterium</name>
    <dbReference type="NCBI Taxonomy" id="298394"/>
    <lineage>
        <taxon>Bacteria</taxon>
        <taxon>Pseudomonadati</taxon>
        <taxon>Pseudomonadota</taxon>
        <taxon>Gammaproteobacteria</taxon>
        <taxon>Thiotrichales</taxon>
        <taxon>Thiotrichaceae</taxon>
        <taxon>environmental samples</taxon>
    </lineage>
</organism>
<keyword evidence="1" id="KW-0677">Repeat</keyword>
<dbReference type="InterPro" id="IPR002110">
    <property type="entry name" value="Ankyrin_rpt"/>
</dbReference>
<feature type="repeat" description="ANK" evidence="3">
    <location>
        <begin position="144"/>
        <end position="176"/>
    </location>
</feature>